<dbReference type="InParanoid" id="A0A4V6RHA0"/>
<dbReference type="AlphaFoldDB" id="A0A4V6RHA0"/>
<reference evidence="2 3" key="1">
    <citation type="submission" date="2019-04" db="EMBL/GenBank/DDBJ databases">
        <title>Comparative genomics and transcriptomics to analyze fruiting body development in filamentous ascomycetes.</title>
        <authorList>
            <consortium name="DOE Joint Genome Institute"/>
            <person name="Lutkenhaus R."/>
            <person name="Traeger S."/>
            <person name="Breuer J."/>
            <person name="Kuo A."/>
            <person name="Lipzen A."/>
            <person name="Pangilinan J."/>
            <person name="Dilworth D."/>
            <person name="Sandor L."/>
            <person name="Poggeler S."/>
            <person name="Barry K."/>
            <person name="Grigoriev I.V."/>
            <person name="Nowrousian M."/>
        </authorList>
    </citation>
    <scope>NUCLEOTIDE SEQUENCE [LARGE SCALE GENOMIC DNA]</scope>
    <source>
        <strain evidence="2 3">CBS 389.68</strain>
    </source>
</reference>
<feature type="compositionally biased region" description="Pro residues" evidence="1">
    <location>
        <begin position="71"/>
        <end position="101"/>
    </location>
</feature>
<evidence type="ECO:0000313" key="2">
    <source>
        <dbReference type="EMBL" id="TGZ76134.1"/>
    </source>
</evidence>
<dbReference type="EMBL" id="ML220242">
    <property type="protein sequence ID" value="TGZ76134.1"/>
    <property type="molecule type" value="Genomic_DNA"/>
</dbReference>
<feature type="compositionally biased region" description="Low complexity" evidence="1">
    <location>
        <begin position="45"/>
        <end position="70"/>
    </location>
</feature>
<accession>A0A4V6RHA0</accession>
<keyword evidence="3" id="KW-1185">Reference proteome</keyword>
<feature type="non-terminal residue" evidence="2">
    <location>
        <position position="1"/>
    </location>
</feature>
<dbReference type="Proteomes" id="UP000298138">
    <property type="component" value="Unassembled WGS sequence"/>
</dbReference>
<feature type="region of interest" description="Disordered" evidence="1">
    <location>
        <begin position="43"/>
        <end position="116"/>
    </location>
</feature>
<gene>
    <name evidence="2" type="ORF">EX30DRAFT_352869</name>
</gene>
<proteinExistence type="predicted"/>
<feature type="compositionally biased region" description="Basic and acidic residues" evidence="1">
    <location>
        <begin position="1"/>
        <end position="10"/>
    </location>
</feature>
<protein>
    <submittedName>
        <fullName evidence="2">Uncharacterized protein</fullName>
    </submittedName>
</protein>
<evidence type="ECO:0000313" key="3">
    <source>
        <dbReference type="Proteomes" id="UP000298138"/>
    </source>
</evidence>
<sequence>AFENGKRDGVLDPQYIREIPDPDDPNYTLFGTHSQFEELGLAHSPRTLPLPAPTRAAALLQTPQTPTPFTQTPPPHPRRPIFPPSPPPPQRQLSPPPPPVPIRRTTRTNAGVPPGNWWEVRQQRTFSNSDISQWYNPTESTPSWKNQYRLPIPQLRQQREIWILRKF</sequence>
<feature type="region of interest" description="Disordered" evidence="1">
    <location>
        <begin position="1"/>
        <end position="30"/>
    </location>
</feature>
<name>A0A4V6RHA0_9PEZI</name>
<organism evidence="2 3">
    <name type="scientific">Ascodesmis nigricans</name>
    <dbReference type="NCBI Taxonomy" id="341454"/>
    <lineage>
        <taxon>Eukaryota</taxon>
        <taxon>Fungi</taxon>
        <taxon>Dikarya</taxon>
        <taxon>Ascomycota</taxon>
        <taxon>Pezizomycotina</taxon>
        <taxon>Pezizomycetes</taxon>
        <taxon>Pezizales</taxon>
        <taxon>Ascodesmidaceae</taxon>
        <taxon>Ascodesmis</taxon>
    </lineage>
</organism>
<evidence type="ECO:0000256" key="1">
    <source>
        <dbReference type="SAM" id="MobiDB-lite"/>
    </source>
</evidence>